<evidence type="ECO:0000256" key="8">
    <source>
        <dbReference type="SAM" id="Phobius"/>
    </source>
</evidence>
<feature type="transmembrane region" description="Helical" evidence="8">
    <location>
        <begin position="761"/>
        <end position="791"/>
    </location>
</feature>
<feature type="transmembrane region" description="Helical" evidence="8">
    <location>
        <begin position="857"/>
        <end position="879"/>
    </location>
</feature>
<evidence type="ECO:0000313" key="10">
    <source>
        <dbReference type="EMBL" id="TKK86591.1"/>
    </source>
</evidence>
<evidence type="ECO:0000256" key="7">
    <source>
        <dbReference type="SAM" id="MobiDB-lite"/>
    </source>
</evidence>
<evidence type="ECO:0000256" key="1">
    <source>
        <dbReference type="ARBA" id="ARBA00004651"/>
    </source>
</evidence>
<sequence length="885" mass="89515">MLSFATVRDRWHAFAGGFVVLFLGMALVSMSVLALASAGQRVPDRLAGTPVFVSAPRAERGEGSFAPDRPWSPETVTSLLDKLSAIPGVAQAVPDRTFYAQPMIDGRPAPSERGYAWSTAKLAPYRLTAGTEPREGEAVVDRSLGLTPGTRVSVLTVHGPVTYTVSGTVDGPGVFLNDAEAAPLSAGVRAIGLVVKPGADVAAIAKAADAVSAQATQGNHMEGSAPVETKAAIPSTGNAAGTASAMVSRQEPDAANMNPAGSAAGSTTGKTAVLRAPGDASQKIADVSSANPAGSAAGSTTSHTAAPPASGNPAQKVADVLVGDARSVLESRDDERTRWIGMQILTGMAVLSALVSVLVVGSTFAVGVAQRRREFGLLRAVGATPRQVRAMVYGEALVVGVTATAAGVAAGALLAPVLGAVLVGVGFEPAGFTVGLSPLPLAGSFAGGVVLTLVAVWSASGRAARVGPLEALREAEVDDRPMPRLRWITGLAFCALGLASAASSDPEGSFVMSGLVAAVGVIAGLALLSPVVVPPVARYASWPFTRGRGAVGMLVRENARTAVRRTAATATPVLVTIGCAVLITGMVQTTAAGFAAVRATTIRADAVVVPDGTPGLTDASGGESSLFSALFEANGDPLSTIGATPELLKTAGETVGPLDELRHDDRILLADWLAEERGLRTGAVLTVSFEDGTSARLTVAGTVQNADADTLVSRELLRRHDPAVLADEAYVVGAAPAAGPGARVVDVETYAAEADAEEDRLVWIATLLLVVVSTAYAGVAIVNTMVVSAAGRVRDLEVLRLSGATPRQVRGTVAAESALAVLLGAGLGVVVALPALFGIRGAFAEAMNADVPLVIPWPLIGGLIAVCLVLAAGSSVLAVTTKVGR</sequence>
<evidence type="ECO:0000256" key="3">
    <source>
        <dbReference type="ARBA" id="ARBA00022692"/>
    </source>
</evidence>
<comment type="subcellular location">
    <subcellularLocation>
        <location evidence="1">Cell membrane</location>
        <topology evidence="1">Multi-pass membrane protein</topology>
    </subcellularLocation>
</comment>
<dbReference type="PANTHER" id="PTHR30572:SF4">
    <property type="entry name" value="ABC TRANSPORTER PERMEASE YTRF"/>
    <property type="match status" value="1"/>
</dbReference>
<feature type="transmembrane region" description="Helical" evidence="8">
    <location>
        <begin position="510"/>
        <end position="533"/>
    </location>
</feature>
<feature type="transmembrane region" description="Helical" evidence="8">
    <location>
        <begin position="396"/>
        <end position="425"/>
    </location>
</feature>
<organism evidence="10 11">
    <name type="scientific">Herbidospora galbida</name>
    <dbReference type="NCBI Taxonomy" id="2575442"/>
    <lineage>
        <taxon>Bacteria</taxon>
        <taxon>Bacillati</taxon>
        <taxon>Actinomycetota</taxon>
        <taxon>Actinomycetes</taxon>
        <taxon>Streptosporangiales</taxon>
        <taxon>Streptosporangiaceae</taxon>
        <taxon>Herbidospora</taxon>
    </lineage>
</organism>
<reference evidence="10 11" key="1">
    <citation type="submission" date="2019-04" db="EMBL/GenBank/DDBJ databases">
        <title>Herbidospora sp. NEAU-GS14.nov., a novel actinomycete isolated from soil.</title>
        <authorList>
            <person name="Han L."/>
        </authorList>
    </citation>
    <scope>NUCLEOTIDE SEQUENCE [LARGE SCALE GENOMIC DNA]</scope>
    <source>
        <strain evidence="10 11">NEAU-GS14</strain>
    </source>
</reference>
<protein>
    <submittedName>
        <fullName evidence="10">FtsX-like permease family protein</fullName>
    </submittedName>
</protein>
<evidence type="ECO:0000256" key="6">
    <source>
        <dbReference type="ARBA" id="ARBA00038076"/>
    </source>
</evidence>
<dbReference type="InterPro" id="IPR050250">
    <property type="entry name" value="Macrolide_Exporter_MacB"/>
</dbReference>
<evidence type="ECO:0000313" key="11">
    <source>
        <dbReference type="Proteomes" id="UP000308705"/>
    </source>
</evidence>
<feature type="domain" description="ABC3 transporter permease C-terminal" evidence="9">
    <location>
        <begin position="768"/>
        <end position="879"/>
    </location>
</feature>
<dbReference type="InterPro" id="IPR003838">
    <property type="entry name" value="ABC3_permease_C"/>
</dbReference>
<dbReference type="PANTHER" id="PTHR30572">
    <property type="entry name" value="MEMBRANE COMPONENT OF TRANSPORTER-RELATED"/>
    <property type="match status" value="1"/>
</dbReference>
<feature type="transmembrane region" description="Helical" evidence="8">
    <location>
        <begin position="344"/>
        <end position="369"/>
    </location>
</feature>
<proteinExistence type="inferred from homology"/>
<dbReference type="EMBL" id="SZQA01000020">
    <property type="protein sequence ID" value="TKK86591.1"/>
    <property type="molecule type" value="Genomic_DNA"/>
</dbReference>
<evidence type="ECO:0000256" key="5">
    <source>
        <dbReference type="ARBA" id="ARBA00023136"/>
    </source>
</evidence>
<dbReference type="Pfam" id="PF02687">
    <property type="entry name" value="FtsX"/>
    <property type="match status" value="2"/>
</dbReference>
<dbReference type="AlphaFoldDB" id="A0A4U3MC43"/>
<dbReference type="GO" id="GO:0022857">
    <property type="term" value="F:transmembrane transporter activity"/>
    <property type="evidence" value="ECO:0007669"/>
    <property type="project" value="TreeGrafter"/>
</dbReference>
<comment type="similarity">
    <text evidence="6">Belongs to the ABC-4 integral membrane protein family.</text>
</comment>
<feature type="transmembrane region" description="Helical" evidence="8">
    <location>
        <begin position="485"/>
        <end position="504"/>
    </location>
</feature>
<evidence type="ECO:0000259" key="9">
    <source>
        <dbReference type="Pfam" id="PF02687"/>
    </source>
</evidence>
<keyword evidence="3 8" id="KW-0812">Transmembrane</keyword>
<feature type="transmembrane region" description="Helical" evidence="8">
    <location>
        <begin position="812"/>
        <end position="837"/>
    </location>
</feature>
<keyword evidence="2" id="KW-1003">Cell membrane</keyword>
<dbReference type="Proteomes" id="UP000308705">
    <property type="component" value="Unassembled WGS sequence"/>
</dbReference>
<keyword evidence="4 8" id="KW-1133">Transmembrane helix</keyword>
<gene>
    <name evidence="10" type="ORF">FDA94_21050</name>
</gene>
<feature type="compositionally biased region" description="Low complexity" evidence="7">
    <location>
        <begin position="288"/>
        <end position="311"/>
    </location>
</feature>
<feature type="transmembrane region" description="Helical" evidence="8">
    <location>
        <begin position="445"/>
        <end position="464"/>
    </location>
</feature>
<evidence type="ECO:0000256" key="4">
    <source>
        <dbReference type="ARBA" id="ARBA00022989"/>
    </source>
</evidence>
<keyword evidence="11" id="KW-1185">Reference proteome</keyword>
<feature type="region of interest" description="Disordered" evidence="7">
    <location>
        <begin position="279"/>
        <end position="314"/>
    </location>
</feature>
<feature type="domain" description="ABC3 transporter permease C-terminal" evidence="9">
    <location>
        <begin position="348"/>
        <end position="466"/>
    </location>
</feature>
<dbReference type="GO" id="GO:0005886">
    <property type="term" value="C:plasma membrane"/>
    <property type="evidence" value="ECO:0007669"/>
    <property type="project" value="UniProtKB-SubCell"/>
</dbReference>
<comment type="caution">
    <text evidence="10">The sequence shown here is derived from an EMBL/GenBank/DDBJ whole genome shotgun (WGS) entry which is preliminary data.</text>
</comment>
<dbReference type="OrthoDB" id="3223244at2"/>
<accession>A0A4U3MC43</accession>
<keyword evidence="5 8" id="KW-0472">Membrane</keyword>
<evidence type="ECO:0000256" key="2">
    <source>
        <dbReference type="ARBA" id="ARBA00022475"/>
    </source>
</evidence>
<name>A0A4U3MC43_9ACTN</name>
<feature type="transmembrane region" description="Helical" evidence="8">
    <location>
        <begin position="566"/>
        <end position="587"/>
    </location>
</feature>